<dbReference type="GO" id="GO:0005737">
    <property type="term" value="C:cytoplasm"/>
    <property type="evidence" value="ECO:0007669"/>
    <property type="project" value="TreeGrafter"/>
</dbReference>
<keyword evidence="4" id="KW-0049">Antioxidant</keyword>
<comment type="function">
    <text evidence="1">Thiol-specific peroxidase that catalyzes the reduction of hydrogen peroxide and organic hydroperoxides to water and alcohols, respectively. Plays a role in cell protection against oxidative stress by detoxifying peroxides and as sensor of hydrogen peroxide-mediated signaling events.</text>
</comment>
<dbReference type="InterPro" id="IPR050924">
    <property type="entry name" value="Peroxiredoxin_BCP/PrxQ"/>
</dbReference>
<gene>
    <name evidence="13" type="ORF">GCM10007100_01010</name>
</gene>
<organism evidence="13 14">
    <name type="scientific">Roseibacillus persicicus</name>
    <dbReference type="NCBI Taxonomy" id="454148"/>
    <lineage>
        <taxon>Bacteria</taxon>
        <taxon>Pseudomonadati</taxon>
        <taxon>Verrucomicrobiota</taxon>
        <taxon>Verrucomicrobiia</taxon>
        <taxon>Verrucomicrobiales</taxon>
        <taxon>Verrucomicrobiaceae</taxon>
        <taxon>Roseibacillus</taxon>
    </lineage>
</organism>
<dbReference type="Gene3D" id="3.10.450.50">
    <property type="match status" value="1"/>
</dbReference>
<evidence type="ECO:0000313" key="13">
    <source>
        <dbReference type="EMBL" id="GHC40364.1"/>
    </source>
</evidence>
<keyword evidence="7" id="KW-0676">Redox-active center</keyword>
<dbReference type="SUPFAM" id="SSF52833">
    <property type="entry name" value="Thioredoxin-like"/>
    <property type="match status" value="1"/>
</dbReference>
<dbReference type="Proteomes" id="UP000644507">
    <property type="component" value="Unassembled WGS sequence"/>
</dbReference>
<evidence type="ECO:0000256" key="10">
    <source>
        <dbReference type="ARBA" id="ARBA00042639"/>
    </source>
</evidence>
<evidence type="ECO:0000256" key="7">
    <source>
        <dbReference type="ARBA" id="ARBA00023284"/>
    </source>
</evidence>
<accession>A0A918TBG8</accession>
<evidence type="ECO:0000256" key="8">
    <source>
        <dbReference type="ARBA" id="ARBA00032824"/>
    </source>
</evidence>
<keyword evidence="5" id="KW-0560">Oxidoreductase</keyword>
<keyword evidence="3" id="KW-0575">Peroxidase</keyword>
<evidence type="ECO:0000256" key="6">
    <source>
        <dbReference type="ARBA" id="ARBA00023157"/>
    </source>
</evidence>
<name>A0A918TBG8_9BACT</name>
<dbReference type="CDD" id="cd02970">
    <property type="entry name" value="PRX_like2"/>
    <property type="match status" value="1"/>
</dbReference>
<dbReference type="InterPro" id="IPR000866">
    <property type="entry name" value="AhpC/TSA"/>
</dbReference>
<dbReference type="InterPro" id="IPR032710">
    <property type="entry name" value="NTF2-like_dom_sf"/>
</dbReference>
<dbReference type="GO" id="GO:0034599">
    <property type="term" value="P:cellular response to oxidative stress"/>
    <property type="evidence" value="ECO:0007669"/>
    <property type="project" value="TreeGrafter"/>
</dbReference>
<dbReference type="GO" id="GO:0030638">
    <property type="term" value="P:polyketide metabolic process"/>
    <property type="evidence" value="ECO:0007669"/>
    <property type="project" value="InterPro"/>
</dbReference>
<feature type="domain" description="Thioredoxin" evidence="12">
    <location>
        <begin position="75"/>
        <end position="249"/>
    </location>
</feature>
<keyword evidence="6" id="KW-1015">Disulfide bond</keyword>
<dbReference type="PROSITE" id="PS51352">
    <property type="entry name" value="THIOREDOXIN_2"/>
    <property type="match status" value="1"/>
</dbReference>
<evidence type="ECO:0000256" key="5">
    <source>
        <dbReference type="ARBA" id="ARBA00023002"/>
    </source>
</evidence>
<comment type="caution">
    <text evidence="13">The sequence shown here is derived from an EMBL/GenBank/DDBJ whole genome shotgun (WGS) entry which is preliminary data.</text>
</comment>
<dbReference type="PANTHER" id="PTHR42801">
    <property type="entry name" value="THIOREDOXIN-DEPENDENT PEROXIDE REDUCTASE"/>
    <property type="match status" value="1"/>
</dbReference>
<dbReference type="InterPro" id="IPR009959">
    <property type="entry name" value="Cyclase_SnoaL-like"/>
</dbReference>
<keyword evidence="14" id="KW-1185">Reference proteome</keyword>
<evidence type="ECO:0000256" key="9">
    <source>
        <dbReference type="ARBA" id="ARBA00038489"/>
    </source>
</evidence>
<dbReference type="SUPFAM" id="SSF54427">
    <property type="entry name" value="NTF2-like"/>
    <property type="match status" value="1"/>
</dbReference>
<dbReference type="Pfam" id="PF00578">
    <property type="entry name" value="AhpC-TSA"/>
    <property type="match status" value="1"/>
</dbReference>
<evidence type="ECO:0000256" key="2">
    <source>
        <dbReference type="ARBA" id="ARBA00013017"/>
    </source>
</evidence>
<evidence type="ECO:0000256" key="1">
    <source>
        <dbReference type="ARBA" id="ARBA00003330"/>
    </source>
</evidence>
<dbReference type="Pfam" id="PF07366">
    <property type="entry name" value="SnoaL"/>
    <property type="match status" value="1"/>
</dbReference>
<sequence length="388" mass="43618">MGEVFDLLPVLFPTICRHSFFLSLVMGLQLTASPLQKALDVQKKDFEDRVTAEKAVSNLKGVDFVRQSGLLQTAKNVGDQAPDFSLPNGEGKRVSLEEMLKSGPVVLTWYRGGWCPYCNIALREYQSCMDEFEKAGVQLVAISPELPDVAQATSEKNELDIEILTDANNTVAAQFGTVMKLAPEIEASMKRFADLKKQNGEDYDEGTLPLAATYLIDQEGVIQYAFLDAEYRNRASVEQILRAVERMQNPELAQSPEMVMRTFWGEVWNPPYNVDLIDSLAAEDFEIISAGKSVQGRDAFKSWVRDFQGKINALRFEIDDLIVSDHKVVTRWTCSGRNNGFFGTEPDQRHMEFTGITITEVKDGRMTQKFVERSAWELSKALLAEEAE</sequence>
<comment type="similarity">
    <text evidence="9">Belongs to the peroxiredoxin family. BCP/PrxQ subfamily.</text>
</comment>
<dbReference type="PANTHER" id="PTHR42801:SF7">
    <property type="entry name" value="SLL1159 PROTEIN"/>
    <property type="match status" value="1"/>
</dbReference>
<comment type="catalytic activity">
    <reaction evidence="11">
        <text>a hydroperoxide + [thioredoxin]-dithiol = an alcohol + [thioredoxin]-disulfide + H2O</text>
        <dbReference type="Rhea" id="RHEA:62620"/>
        <dbReference type="Rhea" id="RHEA-COMP:10698"/>
        <dbReference type="Rhea" id="RHEA-COMP:10700"/>
        <dbReference type="ChEBI" id="CHEBI:15377"/>
        <dbReference type="ChEBI" id="CHEBI:29950"/>
        <dbReference type="ChEBI" id="CHEBI:30879"/>
        <dbReference type="ChEBI" id="CHEBI:35924"/>
        <dbReference type="ChEBI" id="CHEBI:50058"/>
        <dbReference type="EC" id="1.11.1.24"/>
    </reaction>
</comment>
<protein>
    <recommendedName>
        <fullName evidence="2">thioredoxin-dependent peroxiredoxin</fullName>
        <ecNumber evidence="2">1.11.1.24</ecNumber>
    </recommendedName>
    <alternativeName>
        <fullName evidence="8">Thioredoxin peroxidase</fullName>
    </alternativeName>
    <alternativeName>
        <fullName evidence="10">Thioredoxin-dependent peroxiredoxin Bcp</fullName>
    </alternativeName>
</protein>
<evidence type="ECO:0000256" key="11">
    <source>
        <dbReference type="ARBA" id="ARBA00049091"/>
    </source>
</evidence>
<evidence type="ECO:0000259" key="12">
    <source>
        <dbReference type="PROSITE" id="PS51352"/>
    </source>
</evidence>
<evidence type="ECO:0000256" key="3">
    <source>
        <dbReference type="ARBA" id="ARBA00022559"/>
    </source>
</evidence>
<dbReference type="GO" id="GO:0045454">
    <property type="term" value="P:cell redox homeostasis"/>
    <property type="evidence" value="ECO:0007669"/>
    <property type="project" value="TreeGrafter"/>
</dbReference>
<evidence type="ECO:0000313" key="14">
    <source>
        <dbReference type="Proteomes" id="UP000644507"/>
    </source>
</evidence>
<reference evidence="13" key="1">
    <citation type="journal article" date="2014" name="Int. J. Syst. Evol. Microbiol.">
        <title>Complete genome sequence of Corynebacterium casei LMG S-19264T (=DSM 44701T), isolated from a smear-ripened cheese.</title>
        <authorList>
            <consortium name="US DOE Joint Genome Institute (JGI-PGF)"/>
            <person name="Walter F."/>
            <person name="Albersmeier A."/>
            <person name="Kalinowski J."/>
            <person name="Ruckert C."/>
        </authorList>
    </citation>
    <scope>NUCLEOTIDE SEQUENCE</scope>
    <source>
        <strain evidence="13">KCTC 12988</strain>
    </source>
</reference>
<proteinExistence type="inferred from homology"/>
<evidence type="ECO:0000256" key="4">
    <source>
        <dbReference type="ARBA" id="ARBA00022862"/>
    </source>
</evidence>
<dbReference type="Gene3D" id="3.40.30.10">
    <property type="entry name" value="Glutaredoxin"/>
    <property type="match status" value="1"/>
</dbReference>
<dbReference type="GO" id="GO:0008379">
    <property type="term" value="F:thioredoxin peroxidase activity"/>
    <property type="evidence" value="ECO:0007669"/>
    <property type="project" value="TreeGrafter"/>
</dbReference>
<dbReference type="EMBL" id="BMXI01000001">
    <property type="protein sequence ID" value="GHC40364.1"/>
    <property type="molecule type" value="Genomic_DNA"/>
</dbReference>
<dbReference type="InterPro" id="IPR013766">
    <property type="entry name" value="Thioredoxin_domain"/>
</dbReference>
<dbReference type="InterPro" id="IPR036249">
    <property type="entry name" value="Thioredoxin-like_sf"/>
</dbReference>
<dbReference type="EC" id="1.11.1.24" evidence="2"/>
<dbReference type="AlphaFoldDB" id="A0A918TBG8"/>
<reference evidence="13" key="2">
    <citation type="submission" date="2020-09" db="EMBL/GenBank/DDBJ databases">
        <authorList>
            <person name="Sun Q."/>
            <person name="Kim S."/>
        </authorList>
    </citation>
    <scope>NUCLEOTIDE SEQUENCE</scope>
    <source>
        <strain evidence="13">KCTC 12988</strain>
    </source>
</reference>